<dbReference type="EMBL" id="CM017882">
    <property type="protein sequence ID" value="KAG1364028.1"/>
    <property type="molecule type" value="Genomic_DNA"/>
</dbReference>
<reference evidence="2" key="1">
    <citation type="journal article" date="2017" name="Gigascience">
        <title>The genome draft of coconut (Cocos nucifera).</title>
        <authorList>
            <person name="Xiao Y."/>
            <person name="Xu P."/>
            <person name="Fan H."/>
            <person name="Baudouin L."/>
            <person name="Xia W."/>
            <person name="Bocs S."/>
            <person name="Xu J."/>
            <person name="Li Q."/>
            <person name="Guo A."/>
            <person name="Zhou L."/>
            <person name="Li J."/>
            <person name="Wu Y."/>
            <person name="Ma Z."/>
            <person name="Armero A."/>
            <person name="Issali A.E."/>
            <person name="Liu N."/>
            <person name="Peng M."/>
            <person name="Yang Y."/>
        </authorList>
    </citation>
    <scope>NUCLEOTIDE SEQUENCE</scope>
    <source>
        <tissue evidence="2">Spear leaf of Hainan Tall coconut</tissue>
    </source>
</reference>
<evidence type="ECO:0000256" key="1">
    <source>
        <dbReference type="SAM" id="MobiDB-lite"/>
    </source>
</evidence>
<protein>
    <submittedName>
        <fullName evidence="2">Putative Plant UBX domain-containing protein 3</fullName>
    </submittedName>
</protein>
<keyword evidence="3" id="KW-1185">Reference proteome</keyword>
<dbReference type="AlphaFoldDB" id="A0A8K0N9N6"/>
<accession>A0A8K0N9N6</accession>
<gene>
    <name evidence="2" type="ORF">COCNU_11G008550</name>
</gene>
<proteinExistence type="predicted"/>
<reference evidence="2" key="2">
    <citation type="submission" date="2019-07" db="EMBL/GenBank/DDBJ databases">
        <authorList>
            <person name="Yang Y."/>
            <person name="Bocs S."/>
            <person name="Baudouin L."/>
        </authorList>
    </citation>
    <scope>NUCLEOTIDE SEQUENCE</scope>
    <source>
        <tissue evidence="2">Spear leaf of Hainan Tall coconut</tissue>
    </source>
</reference>
<feature type="region of interest" description="Disordered" evidence="1">
    <location>
        <begin position="1"/>
        <end position="42"/>
    </location>
</feature>
<name>A0A8K0N9N6_COCNU</name>
<sequence length="67" mass="7679">MSSKDRKPAKPSSSSRLTIRTLADLSRPSFPSDDSDSDGPRSTIWAEKKVECLFKILLKEIMMWMQF</sequence>
<dbReference type="Proteomes" id="UP000797356">
    <property type="component" value="Chromosome 11"/>
</dbReference>
<evidence type="ECO:0000313" key="2">
    <source>
        <dbReference type="EMBL" id="KAG1364028.1"/>
    </source>
</evidence>
<evidence type="ECO:0000313" key="3">
    <source>
        <dbReference type="Proteomes" id="UP000797356"/>
    </source>
</evidence>
<organism evidence="2 3">
    <name type="scientific">Cocos nucifera</name>
    <name type="common">Coconut palm</name>
    <dbReference type="NCBI Taxonomy" id="13894"/>
    <lineage>
        <taxon>Eukaryota</taxon>
        <taxon>Viridiplantae</taxon>
        <taxon>Streptophyta</taxon>
        <taxon>Embryophyta</taxon>
        <taxon>Tracheophyta</taxon>
        <taxon>Spermatophyta</taxon>
        <taxon>Magnoliopsida</taxon>
        <taxon>Liliopsida</taxon>
        <taxon>Arecaceae</taxon>
        <taxon>Arecoideae</taxon>
        <taxon>Cocoseae</taxon>
        <taxon>Attaleinae</taxon>
        <taxon>Cocos</taxon>
    </lineage>
</organism>
<comment type="caution">
    <text evidence="2">The sequence shown here is derived from an EMBL/GenBank/DDBJ whole genome shotgun (WGS) entry which is preliminary data.</text>
</comment>